<evidence type="ECO:0000313" key="3">
    <source>
        <dbReference type="EMBL" id="PIA32846.1"/>
    </source>
</evidence>
<dbReference type="FunCoup" id="A0A2G5CNJ1">
    <property type="interactions" value="692"/>
</dbReference>
<sequence>MENSKHDVGEVEMKEGNNLKNSNGKEQHELVLMRTYVESQDPTTKEVDDKTLRRFLRARDLNVEKASAMFLKYLNWRRVFIPNGSISESEISNELAQKKVFLQGHDKEGRPIEVVFGAKHFPNKTKGGLEEFKRFVVYALEKICSRMPGDQEKFTAIGDGQGWGYSNFDLRAYLGALSILQDCYPERLGKLYLVHVPVIFMTAWKIISPFIDSNTRNKIVFVEDKKLTSTLLEAIDESQLPEIYGGKLQLVPIQES</sequence>
<dbReference type="PANTHER" id="PTHR46277:SF3">
    <property type="entry name" value="BINDING PROTEIN, PUTATIVE-RELATED"/>
    <property type="match status" value="1"/>
</dbReference>
<reference evidence="3 4" key="1">
    <citation type="submission" date="2017-09" db="EMBL/GenBank/DDBJ databases">
        <title>WGS assembly of Aquilegia coerulea Goldsmith.</title>
        <authorList>
            <person name="Hodges S."/>
            <person name="Kramer E."/>
            <person name="Nordborg M."/>
            <person name="Tomkins J."/>
            <person name="Borevitz J."/>
            <person name="Derieg N."/>
            <person name="Yan J."/>
            <person name="Mihaltcheva S."/>
            <person name="Hayes R.D."/>
            <person name="Rokhsar D."/>
        </authorList>
    </citation>
    <scope>NUCLEOTIDE SEQUENCE [LARGE SCALE GENOMIC DNA]</scope>
    <source>
        <strain evidence="4">cv. Goldsmith</strain>
    </source>
</reference>
<dbReference type="PANTHER" id="PTHR46277">
    <property type="entry name" value="OS03G0850700 PROTEIN"/>
    <property type="match status" value="1"/>
</dbReference>
<evidence type="ECO:0000313" key="4">
    <source>
        <dbReference type="Proteomes" id="UP000230069"/>
    </source>
</evidence>
<evidence type="ECO:0000259" key="2">
    <source>
        <dbReference type="PROSITE" id="PS50191"/>
    </source>
</evidence>
<dbReference type="PROSITE" id="PS50191">
    <property type="entry name" value="CRAL_TRIO"/>
    <property type="match status" value="1"/>
</dbReference>
<gene>
    <name evidence="3" type="ORF">AQUCO_04300047v1</name>
</gene>
<dbReference type="AlphaFoldDB" id="A0A2G5CNJ1"/>
<accession>A0A2G5CNJ1</accession>
<dbReference type="OrthoDB" id="1434354at2759"/>
<evidence type="ECO:0000256" key="1">
    <source>
        <dbReference type="SAM" id="MobiDB-lite"/>
    </source>
</evidence>
<dbReference type="EMBL" id="KZ305060">
    <property type="protein sequence ID" value="PIA32846.1"/>
    <property type="molecule type" value="Genomic_DNA"/>
</dbReference>
<dbReference type="CDD" id="cd00170">
    <property type="entry name" value="SEC14"/>
    <property type="match status" value="1"/>
</dbReference>
<dbReference type="SUPFAM" id="SSF46938">
    <property type="entry name" value="CRAL/TRIO N-terminal domain"/>
    <property type="match status" value="1"/>
</dbReference>
<dbReference type="Pfam" id="PF00650">
    <property type="entry name" value="CRAL_TRIO"/>
    <property type="match status" value="1"/>
</dbReference>
<dbReference type="Gene3D" id="3.40.525.10">
    <property type="entry name" value="CRAL-TRIO lipid binding domain"/>
    <property type="match status" value="1"/>
</dbReference>
<feature type="region of interest" description="Disordered" evidence="1">
    <location>
        <begin position="1"/>
        <end position="25"/>
    </location>
</feature>
<proteinExistence type="predicted"/>
<dbReference type="SMART" id="SM01100">
    <property type="entry name" value="CRAL_TRIO_N"/>
    <property type="match status" value="1"/>
</dbReference>
<dbReference type="InterPro" id="IPR011074">
    <property type="entry name" value="CRAL/TRIO_N_dom"/>
</dbReference>
<keyword evidence="4" id="KW-1185">Reference proteome</keyword>
<dbReference type="SUPFAM" id="SSF52087">
    <property type="entry name" value="CRAL/TRIO domain"/>
    <property type="match status" value="1"/>
</dbReference>
<name>A0A2G5CNJ1_AQUCA</name>
<organism evidence="3 4">
    <name type="scientific">Aquilegia coerulea</name>
    <name type="common">Rocky mountain columbine</name>
    <dbReference type="NCBI Taxonomy" id="218851"/>
    <lineage>
        <taxon>Eukaryota</taxon>
        <taxon>Viridiplantae</taxon>
        <taxon>Streptophyta</taxon>
        <taxon>Embryophyta</taxon>
        <taxon>Tracheophyta</taxon>
        <taxon>Spermatophyta</taxon>
        <taxon>Magnoliopsida</taxon>
        <taxon>Ranunculales</taxon>
        <taxon>Ranunculaceae</taxon>
        <taxon>Thalictroideae</taxon>
        <taxon>Aquilegia</taxon>
    </lineage>
</organism>
<dbReference type="InterPro" id="IPR036273">
    <property type="entry name" value="CRAL/TRIO_N_dom_sf"/>
</dbReference>
<protein>
    <recommendedName>
        <fullName evidence="2">CRAL-TRIO domain-containing protein</fullName>
    </recommendedName>
</protein>
<dbReference type="InParanoid" id="A0A2G5CNJ1"/>
<dbReference type="InterPro" id="IPR036865">
    <property type="entry name" value="CRAL-TRIO_dom_sf"/>
</dbReference>
<dbReference type="SMART" id="SM00516">
    <property type="entry name" value="SEC14"/>
    <property type="match status" value="1"/>
</dbReference>
<dbReference type="Pfam" id="PF03765">
    <property type="entry name" value="CRAL_TRIO_N"/>
    <property type="match status" value="1"/>
</dbReference>
<dbReference type="Proteomes" id="UP000230069">
    <property type="component" value="Unassembled WGS sequence"/>
</dbReference>
<feature type="domain" description="CRAL-TRIO" evidence="2">
    <location>
        <begin position="88"/>
        <end position="252"/>
    </location>
</feature>
<dbReference type="InterPro" id="IPR001251">
    <property type="entry name" value="CRAL-TRIO_dom"/>
</dbReference>